<comment type="subcellular location">
    <subcellularLocation>
        <location evidence="1">Secreted</location>
        <location evidence="1">Extracellular space</location>
        <location evidence="1">Extracellular matrix</location>
        <location evidence="1">Basement membrane</location>
    </subcellularLocation>
</comment>
<feature type="compositionally biased region" description="Polar residues" evidence="14">
    <location>
        <begin position="332"/>
        <end position="346"/>
    </location>
</feature>
<evidence type="ECO:0000256" key="6">
    <source>
        <dbReference type="ARBA" id="ARBA00022869"/>
    </source>
</evidence>
<dbReference type="GO" id="GO:0048732">
    <property type="term" value="P:gland development"/>
    <property type="evidence" value="ECO:0007669"/>
    <property type="project" value="UniProtKB-ARBA"/>
</dbReference>
<dbReference type="SMART" id="SM00180">
    <property type="entry name" value="EGF_Lam"/>
    <property type="match status" value="11"/>
</dbReference>
<dbReference type="FunFam" id="2.10.25.10:FF:000051">
    <property type="entry name" value="Laminin subunit alpha 4"/>
    <property type="match status" value="1"/>
</dbReference>
<dbReference type="FunFam" id="2.10.25.10:FF:000033">
    <property type="entry name" value="Laminin subunit alpha 2"/>
    <property type="match status" value="1"/>
</dbReference>
<evidence type="ECO:0000256" key="1">
    <source>
        <dbReference type="ARBA" id="ARBA00004302"/>
    </source>
</evidence>
<dbReference type="FunFam" id="2.10.25.10:FF:000083">
    <property type="entry name" value="Laminin subunit alpha"/>
    <property type="match status" value="2"/>
</dbReference>
<feature type="domain" description="Laminin IV type A" evidence="16">
    <location>
        <begin position="768"/>
        <end position="948"/>
    </location>
</feature>
<dbReference type="PROSITE" id="PS50027">
    <property type="entry name" value="EGF_LAM_2"/>
    <property type="match status" value="7"/>
</dbReference>
<keyword evidence="5" id="KW-0677">Repeat</keyword>
<dbReference type="PANTHER" id="PTHR10574:SF406">
    <property type="entry name" value="LAMININ SUBUNIT ALPHA 5"/>
    <property type="match status" value="1"/>
</dbReference>
<evidence type="ECO:0000256" key="2">
    <source>
        <dbReference type="ARBA" id="ARBA00022525"/>
    </source>
</evidence>
<keyword evidence="11 12" id="KW-0424">Laminin EGF-like domain</keyword>
<keyword evidence="10" id="KW-0325">Glycoprotein</keyword>
<dbReference type="GO" id="GO:0007155">
    <property type="term" value="P:cell adhesion"/>
    <property type="evidence" value="ECO:0007669"/>
    <property type="project" value="UniProtKB-KW"/>
</dbReference>
<dbReference type="InterPro" id="IPR002049">
    <property type="entry name" value="LE_dom"/>
</dbReference>
<dbReference type="GO" id="GO:0060541">
    <property type="term" value="P:respiratory system development"/>
    <property type="evidence" value="ECO:0007669"/>
    <property type="project" value="UniProtKB-ARBA"/>
</dbReference>
<dbReference type="FunFam" id="2.10.25.10:FF:000074">
    <property type="entry name" value="Laminin subunit alpha"/>
    <property type="match status" value="2"/>
</dbReference>
<keyword evidence="9 12" id="KW-1015">Disulfide bond</keyword>
<dbReference type="SMART" id="SM00181">
    <property type="entry name" value="EGF"/>
    <property type="match status" value="7"/>
</dbReference>
<dbReference type="GO" id="GO:0043256">
    <property type="term" value="C:laminin complex"/>
    <property type="evidence" value="ECO:0007669"/>
    <property type="project" value="UniProtKB-ARBA"/>
</dbReference>
<proteinExistence type="predicted"/>
<feature type="disulfide bond" evidence="12">
    <location>
        <begin position="1138"/>
        <end position="1147"/>
    </location>
</feature>
<dbReference type="PRINTS" id="PR00011">
    <property type="entry name" value="EGFLAMININ"/>
</dbReference>
<feature type="domain" description="Laminin EGF-like" evidence="15">
    <location>
        <begin position="1214"/>
        <end position="1261"/>
    </location>
</feature>
<feature type="compositionally biased region" description="Low complexity" evidence="14">
    <location>
        <begin position="360"/>
        <end position="374"/>
    </location>
</feature>
<dbReference type="PROSITE" id="PS01248">
    <property type="entry name" value="EGF_LAM_1"/>
    <property type="match status" value="4"/>
</dbReference>
<keyword evidence="8 13" id="KW-0175">Coiled coil</keyword>
<evidence type="ECO:0000256" key="7">
    <source>
        <dbReference type="ARBA" id="ARBA00022889"/>
    </source>
</evidence>
<evidence type="ECO:0000256" key="14">
    <source>
        <dbReference type="SAM" id="MobiDB-lite"/>
    </source>
</evidence>
<feature type="disulfide bond" evidence="12">
    <location>
        <begin position="1216"/>
        <end position="1233"/>
    </location>
</feature>
<feature type="disulfide bond" evidence="12">
    <location>
        <begin position="559"/>
        <end position="571"/>
    </location>
</feature>
<dbReference type="Proteomes" id="UP000646548">
    <property type="component" value="Unassembled WGS sequence"/>
</dbReference>
<dbReference type="GO" id="GO:0035239">
    <property type="term" value="P:tube morphogenesis"/>
    <property type="evidence" value="ECO:0007669"/>
    <property type="project" value="UniProtKB-ARBA"/>
</dbReference>
<evidence type="ECO:0000256" key="9">
    <source>
        <dbReference type="ARBA" id="ARBA00023157"/>
    </source>
</evidence>
<evidence type="ECO:0000259" key="16">
    <source>
        <dbReference type="PROSITE" id="PS51115"/>
    </source>
</evidence>
<dbReference type="FunFam" id="2.10.25.10:FF:000084">
    <property type="entry name" value="Laminin subunit alpha 3"/>
    <property type="match status" value="1"/>
</dbReference>
<dbReference type="Pfam" id="PF00053">
    <property type="entry name" value="EGF_laminin"/>
    <property type="match status" value="10"/>
</dbReference>
<feature type="disulfide bond" evidence="12">
    <location>
        <begin position="1214"/>
        <end position="1226"/>
    </location>
</feature>
<evidence type="ECO:0000256" key="11">
    <source>
        <dbReference type="ARBA" id="ARBA00023292"/>
    </source>
</evidence>
<accession>A0A834CE65</accession>
<feature type="domain" description="Laminin EGF-like" evidence="15">
    <location>
        <begin position="1057"/>
        <end position="1112"/>
    </location>
</feature>
<dbReference type="PANTHER" id="PTHR10574">
    <property type="entry name" value="NETRIN/LAMININ-RELATED"/>
    <property type="match status" value="1"/>
</dbReference>
<evidence type="ECO:0000256" key="4">
    <source>
        <dbReference type="ARBA" id="ARBA00022729"/>
    </source>
</evidence>
<dbReference type="EMBL" id="WKFB01000243">
    <property type="protein sequence ID" value="KAF6730213.1"/>
    <property type="molecule type" value="Genomic_DNA"/>
</dbReference>
<feature type="disulfide bond" evidence="12">
    <location>
        <begin position="672"/>
        <end position="681"/>
    </location>
</feature>
<gene>
    <name evidence="17" type="ORF">FQA47_015195</name>
</gene>
<feature type="disulfide bond" evidence="12">
    <location>
        <begin position="1186"/>
        <end position="1195"/>
    </location>
</feature>
<feature type="domain" description="Laminin EGF-like" evidence="15">
    <location>
        <begin position="1167"/>
        <end position="1213"/>
    </location>
</feature>
<name>A0A834CE65_ORYME</name>
<evidence type="ECO:0000256" key="3">
    <source>
        <dbReference type="ARBA" id="ARBA00022530"/>
    </source>
</evidence>
<feature type="disulfide bond" evidence="12">
    <location>
        <begin position="1150"/>
        <end position="1164"/>
    </location>
</feature>
<reference evidence="17" key="1">
    <citation type="journal article" name="BMC Genomics">
        <title>Long-read sequencing and de novo genome assembly of marine medaka (Oryzias melastigma).</title>
        <authorList>
            <person name="Liang P."/>
            <person name="Saqib H.S.A."/>
            <person name="Ni X."/>
            <person name="Shen Y."/>
        </authorList>
    </citation>
    <scope>NUCLEOTIDE SEQUENCE</scope>
    <source>
        <strain evidence="17">Bigg-433</strain>
    </source>
</reference>
<sequence length="1462" mass="160325">MDGRPVRFGYNLLEFPNFSWRGYAEMSFIQSRVLVSVSVTSPDLYHVVLLFANWAGSAVLGRVSVIEDEWSYYCGNCSEQSKPIVFAPSVEPTFVNVPQNSFVEPFVLNPGTWTVVIEAEGVLLDYLVLLPSAYYEAPLLQMRVTEPCVYSSTPEASKNCLLYKYLSLDAFPSVSCKDASCRNDNHLPRPCPVERVTPRHPDMAVCSGNDISVGLRVRRLPPGEYNLLLEYSSEEEEPQTLSVSVNTPGPRTQQHRLTLLQCKYSFLCRAVATDEQRRVSVFSLPADAEIQLSSDRASFFLHQVYLIPADRFTMEYAEPKVHCINTHGRFSPDSSSCIPSRFQKPSDSLDLREGQSSTLQAEQPSEAEPAAAPPTFQSQEPAWMDGVRPPFGVDDNSHMRLDAAQNMAVYSSRVPALGRYVFMLHYHQPLHPTYQVQAFINGGRIWQGHTNASFCPHAYGCRNVLVSENQIILDVTDHDVFITVQIPADRTLWLDYILVVPEASYSSSHLTELPLDQSYSFISTCGLNSFYIDSYTASPFCLRSAVSLSAFFNNGAMPCACHEVGALSDTCQQFGGQCRCRPNVIGRDCSMCATGFWGFPNCRPCNCGSRLCEPVNGECICPPRTLLPECSQCEPQTFGCHPIVGCEVCNCSHGGVLSHDDGCDSSSGQCSCKSNIIGRQCDRCTPGYYGYPNCRPCECNEAGTEEEVCDSITGRCLCKENVQGARCDQCRIGTFHLDPTNPKGCTSCFCFGATDRCQSSDKRRTEVIDMKGWVLLGADRQEVVVNEYPDQDLVEADLSDVPDVYQDLYWHAPNTYLGDKVSSYGGLLSYRLHTQTMRGDSLSLPPEASRPDVILKGNQMTLVFMHREYSAPEAPHEGKVRIIEGSFRHSRTGNSVSREELMMVLVRLESLQIRALHSQSAHSVSLRGVVLEAAESVPNGLHANNVEICVCPANYRGDSCQKCAPGYYRDTIGLFMGKCVPCNCNGHSDQCLDGSGVCLVRILQASTPGRNVMKSEPTFIVDQNCQHNTAGNQCEKCRGGFLGNNSLDGQAVACSSCPCPLRAPSNNFAERCVQGSRSPQCLCMPGYAGPRCERCAPGFYGNPMVLGSSCQPCDCNGNSDPNMLFVDCHSQTGKCLSCMHNTAGDRCHLCAPGFYGDAVGAKNCTKCDCSPCGTKSCDPHSGQCHCKPGVTGARCERCEDGTFGFDSCSGCSQCDCDASAALVQPCNPQSGQCACRPGVNGPNCRQCAPGFWDYGANGCKKCDCRGHCDPRTGECHCPDGMTGKQCDRCIHKDSVPVEDQHGIHCQKCDSCVLVLLEDLDHLEQNLTSAEDQLQSLNASSMAWAQLDNLNRTIEDAARSMQSFNSTLEAGRSQADVLQGDVSSLEGDIDELQRKLAAASRERARAHVRARERHPVYKTRVSLRHGLVLTSGRRWEAAVRKRRYDGVGSHVGLPDPAGVGNRT</sequence>
<dbReference type="Gene3D" id="2.170.300.10">
    <property type="entry name" value="Tie2 ligand-binding domain superfamily"/>
    <property type="match status" value="1"/>
</dbReference>
<evidence type="ECO:0000256" key="12">
    <source>
        <dbReference type="PROSITE-ProRule" id="PRU00460"/>
    </source>
</evidence>
<keyword evidence="4" id="KW-0732">Signal</keyword>
<dbReference type="InterPro" id="IPR050440">
    <property type="entry name" value="Laminin/Netrin_ECM"/>
</dbReference>
<feature type="coiled-coil region" evidence="13">
    <location>
        <begin position="1312"/>
        <end position="1408"/>
    </location>
</feature>
<feature type="disulfide bond" evidence="12">
    <location>
        <begin position="699"/>
        <end position="716"/>
    </location>
</feature>
<evidence type="ECO:0000259" key="15">
    <source>
        <dbReference type="PROSITE" id="PS50027"/>
    </source>
</evidence>
<evidence type="ECO:0000256" key="8">
    <source>
        <dbReference type="ARBA" id="ARBA00023054"/>
    </source>
</evidence>
<dbReference type="GO" id="GO:0009887">
    <property type="term" value="P:animal organ morphogenesis"/>
    <property type="evidence" value="ECO:0007669"/>
    <property type="project" value="TreeGrafter"/>
</dbReference>
<dbReference type="PROSITE" id="PS00022">
    <property type="entry name" value="EGF_1"/>
    <property type="match status" value="1"/>
</dbReference>
<dbReference type="GO" id="GO:0007411">
    <property type="term" value="P:axon guidance"/>
    <property type="evidence" value="ECO:0007669"/>
    <property type="project" value="TreeGrafter"/>
</dbReference>
<feature type="disulfide bond" evidence="12">
    <location>
        <begin position="697"/>
        <end position="709"/>
    </location>
</feature>
<dbReference type="GO" id="GO:0002009">
    <property type="term" value="P:morphogenesis of an epithelium"/>
    <property type="evidence" value="ECO:0007669"/>
    <property type="project" value="UniProtKB-ARBA"/>
</dbReference>
<organism evidence="17 18">
    <name type="scientific">Oryzias melastigma</name>
    <name type="common">Marine medaka</name>
    <dbReference type="NCBI Taxonomy" id="30732"/>
    <lineage>
        <taxon>Eukaryota</taxon>
        <taxon>Metazoa</taxon>
        <taxon>Chordata</taxon>
        <taxon>Craniata</taxon>
        <taxon>Vertebrata</taxon>
        <taxon>Euteleostomi</taxon>
        <taxon>Actinopterygii</taxon>
        <taxon>Neopterygii</taxon>
        <taxon>Teleostei</taxon>
        <taxon>Neoteleostei</taxon>
        <taxon>Acanthomorphata</taxon>
        <taxon>Ovalentaria</taxon>
        <taxon>Atherinomorphae</taxon>
        <taxon>Beloniformes</taxon>
        <taxon>Adrianichthyidae</taxon>
        <taxon>Oryziinae</taxon>
        <taxon>Oryzias</taxon>
    </lineage>
</organism>
<dbReference type="SUPFAM" id="SSF57196">
    <property type="entry name" value="EGF/Laminin"/>
    <property type="match status" value="9"/>
</dbReference>
<dbReference type="InterPro" id="IPR000034">
    <property type="entry name" value="Laminin_IV"/>
</dbReference>
<dbReference type="GO" id="GO:0005201">
    <property type="term" value="F:extracellular matrix structural constituent"/>
    <property type="evidence" value="ECO:0007669"/>
    <property type="project" value="TreeGrafter"/>
</dbReference>
<keyword evidence="7" id="KW-0130">Cell adhesion</keyword>
<evidence type="ECO:0000313" key="18">
    <source>
        <dbReference type="Proteomes" id="UP000646548"/>
    </source>
</evidence>
<feature type="domain" description="Laminin EGF-like" evidence="15">
    <location>
        <begin position="697"/>
        <end position="747"/>
    </location>
</feature>
<feature type="disulfide bond" evidence="12">
    <location>
        <begin position="1083"/>
        <end position="1092"/>
    </location>
</feature>
<keyword evidence="3" id="KW-0272">Extracellular matrix</keyword>
<feature type="disulfide bond" evidence="12">
    <location>
        <begin position="718"/>
        <end position="727"/>
    </location>
</feature>
<evidence type="ECO:0000313" key="17">
    <source>
        <dbReference type="EMBL" id="KAF6730213.1"/>
    </source>
</evidence>
<dbReference type="Pfam" id="PF00052">
    <property type="entry name" value="Laminin_B"/>
    <property type="match status" value="1"/>
</dbReference>
<feature type="domain" description="Laminin EGF-like" evidence="15">
    <location>
        <begin position="559"/>
        <end position="604"/>
    </location>
</feature>
<feature type="disulfide bond" evidence="12">
    <location>
        <begin position="580"/>
        <end position="589"/>
    </location>
</feature>
<dbReference type="PROSITE" id="PS51115">
    <property type="entry name" value="LAMININ_IVA"/>
    <property type="match status" value="1"/>
</dbReference>
<feature type="disulfide bond" evidence="12">
    <location>
        <begin position="561"/>
        <end position="578"/>
    </location>
</feature>
<protein>
    <submittedName>
        <fullName evidence="17">Laminin subunit alpha-5</fullName>
    </submittedName>
</protein>
<dbReference type="GO" id="GO:0030054">
    <property type="term" value="C:cell junction"/>
    <property type="evidence" value="ECO:0007669"/>
    <property type="project" value="UniProtKB-ARBA"/>
</dbReference>
<comment type="caution">
    <text evidence="12">Lacks conserved residue(s) required for the propagation of feature annotation.</text>
</comment>
<evidence type="ECO:0000256" key="13">
    <source>
        <dbReference type="SAM" id="Coils"/>
    </source>
</evidence>
<dbReference type="GO" id="GO:0005576">
    <property type="term" value="C:extracellular region"/>
    <property type="evidence" value="ECO:0007669"/>
    <property type="project" value="UniProtKB-ARBA"/>
</dbReference>
<feature type="disulfide bond" evidence="12">
    <location>
        <begin position="1235"/>
        <end position="1244"/>
    </location>
</feature>
<keyword evidence="6" id="KW-0084">Basement membrane</keyword>
<dbReference type="CDD" id="cd00055">
    <property type="entry name" value="EGF_Lam"/>
    <property type="match status" value="9"/>
</dbReference>
<evidence type="ECO:0000256" key="5">
    <source>
        <dbReference type="ARBA" id="ARBA00022737"/>
    </source>
</evidence>
<dbReference type="SMART" id="SM00281">
    <property type="entry name" value="LamB"/>
    <property type="match status" value="1"/>
</dbReference>
<dbReference type="Gene3D" id="2.10.25.10">
    <property type="entry name" value="Laminin"/>
    <property type="match status" value="8"/>
</dbReference>
<feature type="domain" description="Laminin EGF-like" evidence="15">
    <location>
        <begin position="1113"/>
        <end position="1166"/>
    </location>
</feature>
<keyword evidence="2" id="KW-0964">Secreted</keyword>
<feature type="region of interest" description="Disordered" evidence="14">
    <location>
        <begin position="330"/>
        <end position="389"/>
    </location>
</feature>
<feature type="domain" description="Laminin EGF-like" evidence="15">
    <location>
        <begin position="649"/>
        <end position="696"/>
    </location>
</feature>
<dbReference type="InterPro" id="IPR000742">
    <property type="entry name" value="EGF"/>
</dbReference>
<comment type="caution">
    <text evidence="17">The sequence shown here is derived from an EMBL/GenBank/DDBJ whole genome shotgun (WGS) entry which is preliminary data.</text>
</comment>
<evidence type="ECO:0000256" key="10">
    <source>
        <dbReference type="ARBA" id="ARBA00023180"/>
    </source>
</evidence>
<dbReference type="FunFam" id="2.10.25.10:FF:000454">
    <property type="entry name" value="Laminin subunit alpha 1"/>
    <property type="match status" value="1"/>
</dbReference>